<gene>
    <name evidence="1" type="ORF">Pcinc_017724</name>
</gene>
<evidence type="ECO:0000313" key="2">
    <source>
        <dbReference type="Proteomes" id="UP001286313"/>
    </source>
</evidence>
<evidence type="ECO:0000313" key="1">
    <source>
        <dbReference type="EMBL" id="KAK3877577.1"/>
    </source>
</evidence>
<reference evidence="1" key="1">
    <citation type="submission" date="2023-10" db="EMBL/GenBank/DDBJ databases">
        <title>Genome assemblies of two species of porcelain crab, Petrolisthes cinctipes and Petrolisthes manimaculis (Anomura: Porcellanidae).</title>
        <authorList>
            <person name="Angst P."/>
        </authorList>
    </citation>
    <scope>NUCLEOTIDE SEQUENCE</scope>
    <source>
        <strain evidence="1">PB745_01</strain>
        <tissue evidence="1">Gill</tissue>
    </source>
</reference>
<dbReference type="EMBL" id="JAWQEG010001656">
    <property type="protein sequence ID" value="KAK3877577.1"/>
    <property type="molecule type" value="Genomic_DNA"/>
</dbReference>
<dbReference type="AlphaFoldDB" id="A0AAE1FQV6"/>
<name>A0AAE1FQV6_PETCI</name>
<dbReference type="Proteomes" id="UP001286313">
    <property type="component" value="Unassembled WGS sequence"/>
</dbReference>
<sequence length="135" mass="15349">MVEKVEALRFSERRLRVTTPRSAPGSFGAGGRSEIGGLCTLPDRRRKEAKHVGEERSRKVSVGLKNINGFGITMFVSNGGEKGVTELVKWEEKQEVNMKRVFKEWKKYKELEENRIIAVNGSVLEMSYCSKDKVR</sequence>
<proteinExistence type="predicted"/>
<accession>A0AAE1FQV6</accession>
<organism evidence="1 2">
    <name type="scientific">Petrolisthes cinctipes</name>
    <name type="common">Flat porcelain crab</name>
    <dbReference type="NCBI Taxonomy" id="88211"/>
    <lineage>
        <taxon>Eukaryota</taxon>
        <taxon>Metazoa</taxon>
        <taxon>Ecdysozoa</taxon>
        <taxon>Arthropoda</taxon>
        <taxon>Crustacea</taxon>
        <taxon>Multicrustacea</taxon>
        <taxon>Malacostraca</taxon>
        <taxon>Eumalacostraca</taxon>
        <taxon>Eucarida</taxon>
        <taxon>Decapoda</taxon>
        <taxon>Pleocyemata</taxon>
        <taxon>Anomura</taxon>
        <taxon>Galatheoidea</taxon>
        <taxon>Porcellanidae</taxon>
        <taxon>Petrolisthes</taxon>
    </lineage>
</organism>
<comment type="caution">
    <text evidence="1">The sequence shown here is derived from an EMBL/GenBank/DDBJ whole genome shotgun (WGS) entry which is preliminary data.</text>
</comment>
<protein>
    <submittedName>
        <fullName evidence="1">Uncharacterized protein</fullName>
    </submittedName>
</protein>
<keyword evidence="2" id="KW-1185">Reference proteome</keyword>